<gene>
    <name evidence="2" type="ORF">GEAMG1_2355</name>
</gene>
<dbReference type="Pfam" id="PF04471">
    <property type="entry name" value="Mrr_cat"/>
    <property type="match status" value="1"/>
</dbReference>
<dbReference type="SUPFAM" id="SSF52980">
    <property type="entry name" value="Restriction endonuclease-like"/>
    <property type="match status" value="1"/>
</dbReference>
<dbReference type="Proteomes" id="UP001295463">
    <property type="component" value="Chromosome"/>
</dbReference>
<dbReference type="PANTHER" id="PTHR30015">
    <property type="entry name" value="MRR RESTRICTION SYSTEM PROTEIN"/>
    <property type="match status" value="1"/>
</dbReference>
<evidence type="ECO:0000313" key="3">
    <source>
        <dbReference type="Proteomes" id="UP001295463"/>
    </source>
</evidence>
<dbReference type="InterPro" id="IPR011856">
    <property type="entry name" value="tRNA_endonuc-like_dom_sf"/>
</dbReference>
<name>A0ABN8HHC8_9BACT</name>
<dbReference type="InterPro" id="IPR007560">
    <property type="entry name" value="Restrct_endonuc_IV_Mrr"/>
</dbReference>
<keyword evidence="3" id="KW-1185">Reference proteome</keyword>
<proteinExistence type="predicted"/>
<reference evidence="2 3" key="1">
    <citation type="submission" date="2022-03" db="EMBL/GenBank/DDBJ databases">
        <authorList>
            <person name="Koch H."/>
        </authorList>
    </citation>
    <scope>NUCLEOTIDE SEQUENCE [LARGE SCALE GENOMIC DNA]</scope>
    <source>
        <strain evidence="2 3">G1</strain>
    </source>
</reference>
<dbReference type="PANTHER" id="PTHR30015:SF6">
    <property type="entry name" value="SLL1429 PROTEIN"/>
    <property type="match status" value="1"/>
</dbReference>
<dbReference type="EMBL" id="OW150024">
    <property type="protein sequence ID" value="CAH2032191.1"/>
    <property type="molecule type" value="Genomic_DNA"/>
</dbReference>
<sequence>MTYIAENALNKYSSIGNADYDGIMASIENSIESLSAPNIKEIALNFAGAIDISDFLLLNKISIIIINFVHRETYNHLTYIDYKVYFDEIGEQKSNYQDTNSHYDEFNDILSKIRQDIVTKYFKLNYRKSLRKIVNTEDHNSLKKLEYQYSSLKNVLSKYNLYKDNFYNNIALFSIVNKAVNKYCADMFINSTGISIDNLLNRDLEFYINLLFSNIITNNEDVNIALVAKFILHYSNNNNETYTDLFNTVSSKYYNSKLKYDNDNFEQKLINKQITTKNEITIEDADLMSGEEFEALVGKLFTQIGYAVSYTKKSGDQGIDIIAQKQGIRIGVQAKRYSGTVSNSAIQEVVAGKAHYNCTKAIVVTNSIFTQPAIELANSNGVILWDRNILKQKISESSIKCDSEIILNECEISSTPKVNNDLFISDNIFCRTQNLHNVFENETRYYKKISTHAPINKYYNDNNPVKDKATGNTLFNLSQINVDESDAELIFTINQLTDYIIKYNNFDDFTNFTYEKLSERDLEDDWNEITIKAYVNAVNIYLNRGSINQQEEHSLCEYVENMTMIEEFEEYLIATEKLYRMINKDSNFNDKNRFIRMCDECGYVLPLGDDSFTTLPDKSIICLKCYKHK</sequence>
<dbReference type="InterPro" id="IPR052906">
    <property type="entry name" value="Type_IV_Methyl-Rstrct_Enzyme"/>
</dbReference>
<dbReference type="InterPro" id="IPR011335">
    <property type="entry name" value="Restrct_endonuc-II-like"/>
</dbReference>
<evidence type="ECO:0000259" key="1">
    <source>
        <dbReference type="Pfam" id="PF04471"/>
    </source>
</evidence>
<protein>
    <recommendedName>
        <fullName evidence="1">Restriction endonuclease type IV Mrr domain-containing protein</fullName>
    </recommendedName>
</protein>
<accession>A0ABN8HHC8</accession>
<feature type="domain" description="Restriction endonuclease type IV Mrr" evidence="1">
    <location>
        <begin position="288"/>
        <end position="391"/>
    </location>
</feature>
<dbReference type="Gene3D" id="3.40.1350.10">
    <property type="match status" value="1"/>
</dbReference>
<organism evidence="2 3">
    <name type="scientific">Trichlorobacter ammonificans</name>
    <dbReference type="NCBI Taxonomy" id="2916410"/>
    <lineage>
        <taxon>Bacteria</taxon>
        <taxon>Pseudomonadati</taxon>
        <taxon>Thermodesulfobacteriota</taxon>
        <taxon>Desulfuromonadia</taxon>
        <taxon>Geobacterales</taxon>
        <taxon>Geobacteraceae</taxon>
        <taxon>Trichlorobacter</taxon>
    </lineage>
</organism>
<evidence type="ECO:0000313" key="2">
    <source>
        <dbReference type="EMBL" id="CAH2032191.1"/>
    </source>
</evidence>